<proteinExistence type="predicted"/>
<feature type="transmembrane region" description="Helical" evidence="1">
    <location>
        <begin position="6"/>
        <end position="27"/>
    </location>
</feature>
<evidence type="ECO:0000313" key="2">
    <source>
        <dbReference type="EMBL" id="KAH3738795.1"/>
    </source>
</evidence>
<organism evidence="2 3">
    <name type="scientific">Dreissena polymorpha</name>
    <name type="common">Zebra mussel</name>
    <name type="synonym">Mytilus polymorpha</name>
    <dbReference type="NCBI Taxonomy" id="45954"/>
    <lineage>
        <taxon>Eukaryota</taxon>
        <taxon>Metazoa</taxon>
        <taxon>Spiralia</taxon>
        <taxon>Lophotrochozoa</taxon>
        <taxon>Mollusca</taxon>
        <taxon>Bivalvia</taxon>
        <taxon>Autobranchia</taxon>
        <taxon>Heteroconchia</taxon>
        <taxon>Euheterodonta</taxon>
        <taxon>Imparidentia</taxon>
        <taxon>Neoheterodontei</taxon>
        <taxon>Myida</taxon>
        <taxon>Dreissenoidea</taxon>
        <taxon>Dreissenidae</taxon>
        <taxon>Dreissena</taxon>
    </lineage>
</organism>
<dbReference type="EMBL" id="JAIWYP010000011">
    <property type="protein sequence ID" value="KAH3738795.1"/>
    <property type="molecule type" value="Genomic_DNA"/>
</dbReference>
<name>A0A9D4D522_DREPO</name>
<protein>
    <submittedName>
        <fullName evidence="2">Uncharacterized protein</fullName>
    </submittedName>
</protein>
<comment type="caution">
    <text evidence="2">The sequence shown here is derived from an EMBL/GenBank/DDBJ whole genome shotgun (WGS) entry which is preliminary data.</text>
</comment>
<keyword evidence="1" id="KW-1133">Transmembrane helix</keyword>
<evidence type="ECO:0000256" key="1">
    <source>
        <dbReference type="SAM" id="Phobius"/>
    </source>
</evidence>
<gene>
    <name evidence="2" type="ORF">DPMN_045438</name>
</gene>
<dbReference type="Proteomes" id="UP000828390">
    <property type="component" value="Unassembled WGS sequence"/>
</dbReference>
<evidence type="ECO:0000313" key="3">
    <source>
        <dbReference type="Proteomes" id="UP000828390"/>
    </source>
</evidence>
<reference evidence="2" key="1">
    <citation type="journal article" date="2019" name="bioRxiv">
        <title>The Genome of the Zebra Mussel, Dreissena polymorpha: A Resource for Invasive Species Research.</title>
        <authorList>
            <person name="McCartney M.A."/>
            <person name="Auch B."/>
            <person name="Kono T."/>
            <person name="Mallez S."/>
            <person name="Zhang Y."/>
            <person name="Obille A."/>
            <person name="Becker A."/>
            <person name="Abrahante J.E."/>
            <person name="Garbe J."/>
            <person name="Badalamenti J.P."/>
            <person name="Herman A."/>
            <person name="Mangelson H."/>
            <person name="Liachko I."/>
            <person name="Sullivan S."/>
            <person name="Sone E.D."/>
            <person name="Koren S."/>
            <person name="Silverstein K.A.T."/>
            <person name="Beckman K.B."/>
            <person name="Gohl D.M."/>
        </authorList>
    </citation>
    <scope>NUCLEOTIDE SEQUENCE</scope>
    <source>
        <strain evidence="2">Duluth1</strain>
        <tissue evidence="2">Whole animal</tissue>
    </source>
</reference>
<keyword evidence="1" id="KW-0812">Transmembrane</keyword>
<keyword evidence="1" id="KW-0472">Membrane</keyword>
<dbReference type="AlphaFoldDB" id="A0A9D4D522"/>
<reference evidence="2" key="2">
    <citation type="submission" date="2020-11" db="EMBL/GenBank/DDBJ databases">
        <authorList>
            <person name="McCartney M.A."/>
            <person name="Auch B."/>
            <person name="Kono T."/>
            <person name="Mallez S."/>
            <person name="Becker A."/>
            <person name="Gohl D.M."/>
            <person name="Silverstein K.A.T."/>
            <person name="Koren S."/>
            <person name="Bechman K.B."/>
            <person name="Herman A."/>
            <person name="Abrahante J.E."/>
            <person name="Garbe J."/>
        </authorList>
    </citation>
    <scope>NUCLEOTIDE SEQUENCE</scope>
    <source>
        <strain evidence="2">Duluth1</strain>
        <tissue evidence="2">Whole animal</tissue>
    </source>
</reference>
<accession>A0A9D4D522</accession>
<sequence length="125" mass="14189">MYGGKAVDYILTMVVVWLTWKLVRFIWKREEHKRIFADIPLLCHHWFWGITEEVKSVNDLTMIAQRFVEKTGAIGSAIGCCSWNPRCSRAIRIFFAQCTPPLMCASATAGLVHTECSLHGLVTVC</sequence>
<keyword evidence="3" id="KW-1185">Reference proteome</keyword>